<dbReference type="PRINTS" id="PR00629">
    <property type="entry name" value="SHCPIDOMAIN"/>
</dbReference>
<dbReference type="GeneID" id="103187006"/>
<dbReference type="FunFam" id="3.30.505.10:FF:000005">
    <property type="entry name" value="SHC-transforming protein 1 isoform 3"/>
    <property type="match status" value="1"/>
</dbReference>
<dbReference type="FunFam" id="2.30.29.30:FF:000036">
    <property type="entry name" value="SHC-transforming protein 1 isoform 3"/>
    <property type="match status" value="1"/>
</dbReference>
<evidence type="ECO:0000256" key="1">
    <source>
        <dbReference type="ARBA" id="ARBA00022999"/>
    </source>
</evidence>
<dbReference type="Pfam" id="PF00017">
    <property type="entry name" value="SH2"/>
    <property type="match status" value="1"/>
</dbReference>
<dbReference type="InterPro" id="IPR011993">
    <property type="entry name" value="PH-like_dom_sf"/>
</dbReference>
<dbReference type="GeneTree" id="ENSGT00950000182870"/>
<keyword evidence="6" id="KW-1185">Reference proteome</keyword>
<reference evidence="6" key="1">
    <citation type="journal article" date="2006" name="Science">
        <title>Ancient noncoding elements conserved in the human genome.</title>
        <authorList>
            <person name="Venkatesh B."/>
            <person name="Kirkness E.F."/>
            <person name="Loh Y.H."/>
            <person name="Halpern A.L."/>
            <person name="Lee A.P."/>
            <person name="Johnson J."/>
            <person name="Dandona N."/>
            <person name="Viswanathan L.D."/>
            <person name="Tay A."/>
            <person name="Venter J.C."/>
            <person name="Strausberg R.L."/>
            <person name="Brenner S."/>
        </authorList>
    </citation>
    <scope>NUCLEOTIDE SEQUENCE [LARGE SCALE GENOMIC DNA]</scope>
</reference>
<dbReference type="GO" id="GO:0030971">
    <property type="term" value="F:receptor tyrosine kinase binding"/>
    <property type="evidence" value="ECO:0007669"/>
    <property type="project" value="TreeGrafter"/>
</dbReference>
<dbReference type="Gene3D" id="2.30.29.30">
    <property type="entry name" value="Pleckstrin-homology domain (PH domain)/Phosphotyrosine-binding domain (PTB)"/>
    <property type="match status" value="1"/>
</dbReference>
<dbReference type="PANTHER" id="PTHR10337">
    <property type="entry name" value="SHC TRANSFORMING PROTEIN"/>
    <property type="match status" value="1"/>
</dbReference>
<dbReference type="Gene3D" id="3.30.505.10">
    <property type="entry name" value="SH2 domain"/>
    <property type="match status" value="1"/>
</dbReference>
<evidence type="ECO:0000256" key="2">
    <source>
        <dbReference type="PROSITE-ProRule" id="PRU00191"/>
    </source>
</evidence>
<dbReference type="InterPro" id="IPR006019">
    <property type="entry name" value="PID_Shc-like"/>
</dbReference>
<dbReference type="FunCoup" id="A0A4W3K0L4">
    <property type="interactions" value="640"/>
</dbReference>
<feature type="domain" description="PID" evidence="3">
    <location>
        <begin position="42"/>
        <end position="204"/>
    </location>
</feature>
<dbReference type="OrthoDB" id="9938362at2759"/>
<dbReference type="OMA" id="IWFHGSV"/>
<gene>
    <name evidence="5" type="primary">LOC103187006</name>
</gene>
<dbReference type="InterPro" id="IPR051235">
    <property type="entry name" value="CEP152/SHC-Transforming"/>
</dbReference>
<dbReference type="CDD" id="cd09925">
    <property type="entry name" value="SH2_SHC"/>
    <property type="match status" value="1"/>
</dbReference>
<dbReference type="InParanoid" id="A0A4W3K0L4"/>
<reference evidence="5" key="5">
    <citation type="submission" date="2025-09" db="UniProtKB">
        <authorList>
            <consortium name="Ensembl"/>
        </authorList>
    </citation>
    <scope>IDENTIFICATION</scope>
</reference>
<organism evidence="5 6">
    <name type="scientific">Callorhinchus milii</name>
    <name type="common">Ghost shark</name>
    <dbReference type="NCBI Taxonomy" id="7868"/>
    <lineage>
        <taxon>Eukaryota</taxon>
        <taxon>Metazoa</taxon>
        <taxon>Chordata</taxon>
        <taxon>Craniata</taxon>
        <taxon>Vertebrata</taxon>
        <taxon>Chondrichthyes</taxon>
        <taxon>Holocephali</taxon>
        <taxon>Chimaeriformes</taxon>
        <taxon>Callorhinchidae</taxon>
        <taxon>Callorhinchus</taxon>
    </lineage>
</organism>
<accession>A0A4W3K0L4</accession>
<dbReference type="SUPFAM" id="SSF50729">
    <property type="entry name" value="PH domain-like"/>
    <property type="match status" value="1"/>
</dbReference>
<dbReference type="PRINTS" id="PR00401">
    <property type="entry name" value="SH2DOMAIN"/>
</dbReference>
<dbReference type="PROSITE" id="PS50001">
    <property type="entry name" value="SH2"/>
    <property type="match status" value="1"/>
</dbReference>
<dbReference type="PANTHER" id="PTHR10337:SF11">
    <property type="entry name" value="DSHC PROTEIN"/>
    <property type="match status" value="1"/>
</dbReference>
<evidence type="ECO:0000313" key="5">
    <source>
        <dbReference type="Ensembl" id="ENSCMIP00000048862.1"/>
    </source>
</evidence>
<feature type="domain" description="SH2" evidence="4">
    <location>
        <begin position="387"/>
        <end position="478"/>
    </location>
</feature>
<dbReference type="InterPro" id="IPR035676">
    <property type="entry name" value="SHC_SH2"/>
</dbReference>
<dbReference type="PROSITE" id="PS01179">
    <property type="entry name" value="PID"/>
    <property type="match status" value="1"/>
</dbReference>
<dbReference type="CDD" id="cd01209">
    <property type="entry name" value="PTB_Shc"/>
    <property type="match status" value="1"/>
</dbReference>
<dbReference type="GO" id="GO:0007169">
    <property type="term" value="P:cell surface receptor protein tyrosine kinase signaling pathway"/>
    <property type="evidence" value="ECO:0007669"/>
    <property type="project" value="TreeGrafter"/>
</dbReference>
<dbReference type="AlphaFoldDB" id="A0A4W3K0L4"/>
<dbReference type="Pfam" id="PF00640">
    <property type="entry name" value="PID"/>
    <property type="match status" value="1"/>
</dbReference>
<sequence>MLKHRVEPPGGCEDWTLSHNAEPLHQAVKGWFLPRDHIQGTGITYTVRYMGCVEVMQSMRSLDFNTRTQVTREAISRVCEAVPGAKGAMRKRKPPSKGLSTVLGKSNLQFAGMNITLNISTSSLNLMIPDSKQIIANHHMQSISFASGGDPDTTDYVAYVAKDPVNQRACHILECSDSIAQDVINTIGQAFELRFKQYLKNPSAFNPHNNRIPGFSGPVWNEQNEEDQDLDYSNEIPGKQPPSGGLQARRIKEDSAAYKNSSQLQWVEGFKQTPCESVYENCTDQHKQTLIMAGSLWNRFPQSNANILPIKATSRSDLFDDPCYMNTQTVEKTDFTGKNITAVQASANTYREHIEVAPNNATINCPTNAPLPTSPSSMKEQLVKEIWYHGRMSRQEAERLLLNDGDFLVRESMTTTGQYVLTGLQGGQAKHLLLVDPEGMVRTKDHIFDSVNHLISYHVDNHLPIISPGHELFLKKTIKSKQQL</sequence>
<keyword evidence="1 2" id="KW-0727">SH2 domain</keyword>
<dbReference type="GO" id="GO:0005886">
    <property type="term" value="C:plasma membrane"/>
    <property type="evidence" value="ECO:0007669"/>
    <property type="project" value="TreeGrafter"/>
</dbReference>
<dbReference type="SUPFAM" id="SSF55550">
    <property type="entry name" value="SH2 domain"/>
    <property type="match status" value="1"/>
</dbReference>
<reference evidence="6" key="3">
    <citation type="journal article" date="2014" name="Nature">
        <title>Elephant shark genome provides unique insights into gnathostome evolution.</title>
        <authorList>
            <consortium name="International Elephant Shark Genome Sequencing Consortium"/>
            <person name="Venkatesh B."/>
            <person name="Lee A.P."/>
            <person name="Ravi V."/>
            <person name="Maurya A.K."/>
            <person name="Lian M.M."/>
            <person name="Swann J.B."/>
            <person name="Ohta Y."/>
            <person name="Flajnik M.F."/>
            <person name="Sutoh Y."/>
            <person name="Kasahara M."/>
            <person name="Hoon S."/>
            <person name="Gangu V."/>
            <person name="Roy S.W."/>
            <person name="Irimia M."/>
            <person name="Korzh V."/>
            <person name="Kondrychyn I."/>
            <person name="Lim Z.W."/>
            <person name="Tay B.H."/>
            <person name="Tohari S."/>
            <person name="Kong K.W."/>
            <person name="Ho S."/>
            <person name="Lorente-Galdos B."/>
            <person name="Quilez J."/>
            <person name="Marques-Bonet T."/>
            <person name="Raney B.J."/>
            <person name="Ingham P.W."/>
            <person name="Tay A."/>
            <person name="Hillier L.W."/>
            <person name="Minx P."/>
            <person name="Boehm T."/>
            <person name="Wilson R.K."/>
            <person name="Brenner S."/>
            <person name="Warren W.C."/>
        </authorList>
    </citation>
    <scope>NUCLEOTIDE SEQUENCE [LARGE SCALE GENOMIC DNA]</scope>
</reference>
<evidence type="ECO:0000259" key="4">
    <source>
        <dbReference type="PROSITE" id="PS50001"/>
    </source>
</evidence>
<proteinExistence type="predicted"/>
<reference evidence="6" key="2">
    <citation type="journal article" date="2007" name="PLoS Biol.">
        <title>Survey sequencing and comparative analysis of the elephant shark (Callorhinchus milii) genome.</title>
        <authorList>
            <person name="Venkatesh B."/>
            <person name="Kirkness E.F."/>
            <person name="Loh Y.H."/>
            <person name="Halpern A.L."/>
            <person name="Lee A.P."/>
            <person name="Johnson J."/>
            <person name="Dandona N."/>
            <person name="Viswanathan L.D."/>
            <person name="Tay A."/>
            <person name="Venter J.C."/>
            <person name="Strausberg R.L."/>
            <person name="Brenner S."/>
        </authorList>
    </citation>
    <scope>NUCLEOTIDE SEQUENCE [LARGE SCALE GENOMIC DNA]</scope>
</reference>
<dbReference type="Proteomes" id="UP000314986">
    <property type="component" value="Unassembled WGS sequence"/>
</dbReference>
<dbReference type="STRING" id="7868.ENSCMIP00000048862"/>
<dbReference type="GO" id="GO:0035556">
    <property type="term" value="P:intracellular signal transduction"/>
    <property type="evidence" value="ECO:0007669"/>
    <property type="project" value="InterPro"/>
</dbReference>
<dbReference type="SMART" id="SM00462">
    <property type="entry name" value="PTB"/>
    <property type="match status" value="1"/>
</dbReference>
<reference evidence="5" key="4">
    <citation type="submission" date="2025-08" db="UniProtKB">
        <authorList>
            <consortium name="Ensembl"/>
        </authorList>
    </citation>
    <scope>IDENTIFICATION</scope>
</reference>
<name>A0A4W3K0L4_CALMI</name>
<dbReference type="InterPro" id="IPR036860">
    <property type="entry name" value="SH2_dom_sf"/>
</dbReference>
<dbReference type="InterPro" id="IPR006020">
    <property type="entry name" value="PTB/PI_dom"/>
</dbReference>
<evidence type="ECO:0000259" key="3">
    <source>
        <dbReference type="PROSITE" id="PS01179"/>
    </source>
</evidence>
<evidence type="ECO:0000313" key="6">
    <source>
        <dbReference type="Proteomes" id="UP000314986"/>
    </source>
</evidence>
<dbReference type="Ensembl" id="ENSCMIT00000049540.1">
    <property type="protein sequence ID" value="ENSCMIP00000048862.1"/>
    <property type="gene ID" value="ENSCMIG00000019940.1"/>
</dbReference>
<dbReference type="SMART" id="SM00252">
    <property type="entry name" value="SH2"/>
    <property type="match status" value="1"/>
</dbReference>
<protein>
    <submittedName>
        <fullName evidence="5">SHC adaptor protein 4</fullName>
    </submittedName>
</protein>
<dbReference type="InterPro" id="IPR000980">
    <property type="entry name" value="SH2"/>
</dbReference>